<evidence type="ECO:0000256" key="1">
    <source>
        <dbReference type="SAM" id="MobiDB-lite"/>
    </source>
</evidence>
<feature type="region of interest" description="Disordered" evidence="1">
    <location>
        <begin position="326"/>
        <end position="365"/>
    </location>
</feature>
<evidence type="ECO:0000313" key="3">
    <source>
        <dbReference type="Proteomes" id="UP000410540"/>
    </source>
</evidence>
<reference evidence="2 3" key="1">
    <citation type="submission" date="2019-08" db="EMBL/GenBank/DDBJ databases">
        <authorList>
            <person name="Duffy I."/>
            <person name="Kerns H.R."/>
            <person name="Brown C.R."/>
            <person name="Ouellette L.A."/>
            <person name="Showers K.M."/>
            <person name="Katz E.L."/>
            <person name="Gemmati A.M."/>
            <person name="Ogueke L.I."/>
            <person name="Latalladi V.L."/>
            <person name="Duncan J."/>
            <person name="Molloy S.D."/>
            <person name="Garlena R.A."/>
            <person name="Russell D.A."/>
            <person name="Pope W.H."/>
            <person name="Jacobs-Sera D."/>
            <person name="Hatfull G.F."/>
        </authorList>
    </citation>
    <scope>NUCLEOTIDE SEQUENCE [LARGE SCALE GENOMIC DNA]</scope>
</reference>
<organism evidence="2 3">
    <name type="scientific">Microbacterium phage Wesak</name>
    <dbReference type="NCBI Taxonomy" id="2653751"/>
    <lineage>
        <taxon>Viruses</taxon>
        <taxon>Duplodnaviria</taxon>
        <taxon>Heunggongvirae</taxon>
        <taxon>Uroviricota</taxon>
        <taxon>Caudoviricetes</taxon>
        <taxon>Eekayvirinae</taxon>
        <taxon>Tinytimothyvirus</taxon>
        <taxon>Tinytimothyvirus tinytimothy</taxon>
    </lineage>
</organism>
<feature type="region of interest" description="Disordered" evidence="1">
    <location>
        <begin position="1"/>
        <end position="111"/>
    </location>
</feature>
<feature type="compositionally biased region" description="Low complexity" evidence="1">
    <location>
        <begin position="340"/>
        <end position="349"/>
    </location>
</feature>
<evidence type="ECO:0000313" key="2">
    <source>
        <dbReference type="EMBL" id="QGH78684.1"/>
    </source>
</evidence>
<feature type="compositionally biased region" description="Low complexity" evidence="1">
    <location>
        <begin position="55"/>
        <end position="76"/>
    </location>
</feature>
<accession>A0A5Q2WJR5</accession>
<sequence>MAKKIETLGERNKRTNKPVGTGTVLAPNAKPTQVTNPTWLNPLFTGGSRNVTLAPPSSSSSSSTNRSPRTTSSRGSGNPGGGSGGGGGGGISAAEVSARKQGKDRTRAENAATQGILDALFNSIRGFETGRDTQLKNADDALNRTLEGILANYTLAVADYEDSANANAADYDAKTAANIANRARERMSLLQQAASQGAGETDQLRAQVQAFLNANANQLELDTARTDTERSILSQIANANSTAESQRRSAWAQNQEARGAAMNDFYKNYSDTMTNAQRVAAQNTNIDSDYSEKFTADTRGMNLVDEAARYAGQTYREEKQSDDWYRNFSGRRNGEKRRTTSASRAGATTIDAPKSAEGATLRGRW</sequence>
<protein>
    <submittedName>
        <fullName evidence="2">Uncharacterized protein</fullName>
    </submittedName>
</protein>
<dbReference type="EMBL" id="MN369747">
    <property type="protein sequence ID" value="QGH78684.1"/>
    <property type="molecule type" value="Genomic_DNA"/>
</dbReference>
<proteinExistence type="predicted"/>
<gene>
    <name evidence="2" type="primary">43</name>
    <name evidence="2" type="ORF">SEA_WESAK_43</name>
</gene>
<feature type="compositionally biased region" description="Gly residues" evidence="1">
    <location>
        <begin position="77"/>
        <end position="91"/>
    </location>
</feature>
<dbReference type="Proteomes" id="UP000410540">
    <property type="component" value="Segment"/>
</dbReference>
<name>A0A5Q2WJR5_9CAUD</name>
<feature type="compositionally biased region" description="Basic and acidic residues" evidence="1">
    <location>
        <begin position="97"/>
        <end position="108"/>
    </location>
</feature>
<feature type="compositionally biased region" description="Basic and acidic residues" evidence="1">
    <location>
        <begin position="1"/>
        <end position="13"/>
    </location>
</feature>
<feature type="compositionally biased region" description="Polar residues" evidence="1">
    <location>
        <begin position="30"/>
        <end position="39"/>
    </location>
</feature>